<dbReference type="CDD" id="cd07103">
    <property type="entry name" value="ALDH_F5_SSADH_GabD"/>
    <property type="match status" value="1"/>
</dbReference>
<keyword evidence="3" id="KW-0614">Plasmid</keyword>
<dbReference type="GO" id="GO:0004777">
    <property type="term" value="F:succinate-semialdehyde dehydrogenase (NAD+) activity"/>
    <property type="evidence" value="ECO:0007669"/>
    <property type="project" value="TreeGrafter"/>
</dbReference>
<accession>A0A859R7L7</accession>
<evidence type="ECO:0000256" key="2">
    <source>
        <dbReference type="ARBA" id="ARBA00023002"/>
    </source>
</evidence>
<evidence type="ECO:0000313" key="4">
    <source>
        <dbReference type="Proteomes" id="UP000510721"/>
    </source>
</evidence>
<dbReference type="FunFam" id="3.40.605.10:FF:000007">
    <property type="entry name" value="NAD/NADP-dependent betaine aldehyde dehydrogenase"/>
    <property type="match status" value="1"/>
</dbReference>
<keyword evidence="4" id="KW-1185">Reference proteome</keyword>
<keyword evidence="2" id="KW-0560">Oxidoreductase</keyword>
<dbReference type="InterPro" id="IPR016163">
    <property type="entry name" value="Ald_DH_C"/>
</dbReference>
<reference evidence="3 4" key="1">
    <citation type="submission" date="2019-06" db="EMBL/GenBank/DDBJ databases">
        <title>Complete genome sequence of Ensifer mexicanus ITTG R7 isolated from nodules of Acacia angustissima (Mill.) Kuntze.</title>
        <authorList>
            <person name="Rincon-Rosales R."/>
            <person name="Rogel M.A."/>
            <person name="Guerrero G."/>
            <person name="Rincon-Molina C.I."/>
            <person name="Lopez-Lopez A."/>
            <person name="Martinez-Romero E."/>
        </authorList>
    </citation>
    <scope>NUCLEOTIDE SEQUENCE [LARGE SCALE GENOMIC DNA]</scope>
    <source>
        <strain evidence="3 4">ITTG R7</strain>
        <plasmid evidence="4">pemeittgr7c</plasmid>
    </source>
</reference>
<dbReference type="Proteomes" id="UP000510721">
    <property type="component" value="Plasmid pEmeITTGR7c"/>
</dbReference>
<geneLocation type="plasmid" evidence="4">
    <name>pemeittgr7c</name>
</geneLocation>
<dbReference type="InterPro" id="IPR050740">
    <property type="entry name" value="Aldehyde_DH_Superfamily"/>
</dbReference>
<name>A0A859R7L7_9HYPH</name>
<organism evidence="3 4">
    <name type="scientific">Sinorhizobium mexicanum</name>
    <dbReference type="NCBI Taxonomy" id="375549"/>
    <lineage>
        <taxon>Bacteria</taxon>
        <taxon>Pseudomonadati</taxon>
        <taxon>Pseudomonadota</taxon>
        <taxon>Alphaproteobacteria</taxon>
        <taxon>Hyphomicrobiales</taxon>
        <taxon>Rhizobiaceae</taxon>
        <taxon>Sinorhizobium/Ensifer group</taxon>
        <taxon>Sinorhizobium</taxon>
    </lineage>
</organism>
<dbReference type="InterPro" id="IPR016162">
    <property type="entry name" value="Ald_DH_N"/>
</dbReference>
<dbReference type="EMBL" id="CP041241">
    <property type="protein sequence ID" value="QLL65458.1"/>
    <property type="molecule type" value="Genomic_DNA"/>
</dbReference>
<dbReference type="Pfam" id="PF00171">
    <property type="entry name" value="Aldedh"/>
    <property type="match status" value="1"/>
</dbReference>
<dbReference type="AlphaFoldDB" id="A0A859R7L7"/>
<gene>
    <name evidence="3" type="ORF">FKV68_29470</name>
</gene>
<dbReference type="InterPro" id="IPR015590">
    <property type="entry name" value="Aldehyde_DH_dom"/>
</dbReference>
<dbReference type="GO" id="GO:0009450">
    <property type="term" value="P:gamma-aminobutyric acid catabolic process"/>
    <property type="evidence" value="ECO:0007669"/>
    <property type="project" value="TreeGrafter"/>
</dbReference>
<dbReference type="FunFam" id="3.40.309.10:FF:000009">
    <property type="entry name" value="Aldehyde dehydrogenase A"/>
    <property type="match status" value="1"/>
</dbReference>
<protein>
    <submittedName>
        <fullName evidence="3">NAD-dependent succinate-semialdehyde dehydrogenase</fullName>
    </submittedName>
</protein>
<evidence type="ECO:0000256" key="1">
    <source>
        <dbReference type="ARBA" id="ARBA00009986"/>
    </source>
</evidence>
<dbReference type="KEGG" id="emx:FKV68_29470"/>
<dbReference type="PANTHER" id="PTHR43353">
    <property type="entry name" value="SUCCINATE-SEMIALDEHYDE DEHYDROGENASE, MITOCHONDRIAL"/>
    <property type="match status" value="1"/>
</dbReference>
<comment type="similarity">
    <text evidence="1">Belongs to the aldehyde dehydrogenase family.</text>
</comment>
<dbReference type="RefSeq" id="WP_180942360.1">
    <property type="nucleotide sequence ID" value="NZ_CP041241.1"/>
</dbReference>
<dbReference type="Gene3D" id="3.40.605.10">
    <property type="entry name" value="Aldehyde Dehydrogenase, Chain A, domain 1"/>
    <property type="match status" value="1"/>
</dbReference>
<proteinExistence type="inferred from homology"/>
<dbReference type="PANTHER" id="PTHR43353:SF5">
    <property type="entry name" value="SUCCINATE-SEMIALDEHYDE DEHYDROGENASE, MITOCHONDRIAL"/>
    <property type="match status" value="1"/>
</dbReference>
<dbReference type="SUPFAM" id="SSF53720">
    <property type="entry name" value="ALDH-like"/>
    <property type="match status" value="1"/>
</dbReference>
<dbReference type="Gene3D" id="3.40.309.10">
    <property type="entry name" value="Aldehyde Dehydrogenase, Chain A, domain 2"/>
    <property type="match status" value="1"/>
</dbReference>
<dbReference type="InterPro" id="IPR016161">
    <property type="entry name" value="Ald_DH/histidinol_DH"/>
</dbReference>
<sequence>MYEQFGLLIDGVWRASRSGDACPVIDPVDEEIIGHLPSADASDLDEVLTVLAREAPRWNKVSGWERSAILRRIATEMRANSDRAVHDMSAETGKPIAEAVGEWNAAVDQFDWYADEARRIFGHVLDGRDPNVRLNVRFDPVGPVAAFTAWNFPALLPARKIAAALAAGCPVVIKPSEEAPSSTLHIAAAAIKAGLPAGVLNVVSGKSADISSHLIASPVIRKVSLTGSVPVGKLILRQCADTVKKVSMELGGHAPVLVLEDADPVAAATACARAKFRNAGQVCISPSRFYVHDSLYEPFVRTMADVANGLRIGRGSDDGVDMGPMANARGRERIVGMVSDALAKGATLLAGGEVPGDRNRGFFYRPTVLGDVPDDALIMTEEPFGPVAPIARFSDLDDAIKRANDVPFGLAGYVFSHSLEGANKAAEALDVGMVGVNDMLLAAAEIPFGGVKESGMGREGGQLGIFDYLEAKYIKMRVA</sequence>
<evidence type="ECO:0000313" key="3">
    <source>
        <dbReference type="EMBL" id="QLL65458.1"/>
    </source>
</evidence>